<dbReference type="EMBL" id="BMTL01000077">
    <property type="protein sequence ID" value="GGS31947.1"/>
    <property type="molecule type" value="Genomic_DNA"/>
</dbReference>
<dbReference type="InterPro" id="IPR036388">
    <property type="entry name" value="WH-like_DNA-bd_sf"/>
</dbReference>
<feature type="domain" description="HTH marR-type" evidence="1">
    <location>
        <begin position="15"/>
        <end position="151"/>
    </location>
</feature>
<dbReference type="InterPro" id="IPR039422">
    <property type="entry name" value="MarR/SlyA-like"/>
</dbReference>
<dbReference type="PANTHER" id="PTHR33164">
    <property type="entry name" value="TRANSCRIPTIONAL REGULATOR, MARR FAMILY"/>
    <property type="match status" value="1"/>
</dbReference>
<evidence type="ECO:0000259" key="1">
    <source>
        <dbReference type="PROSITE" id="PS50995"/>
    </source>
</evidence>
<reference evidence="2" key="2">
    <citation type="submission" date="2020-09" db="EMBL/GenBank/DDBJ databases">
        <authorList>
            <person name="Sun Q."/>
            <person name="Ohkuma M."/>
        </authorList>
    </citation>
    <scope>NUCLEOTIDE SEQUENCE</scope>
    <source>
        <strain evidence="2">JCM 4386</strain>
    </source>
</reference>
<reference evidence="2" key="1">
    <citation type="journal article" date="2014" name="Int. J. Syst. Evol. Microbiol.">
        <title>Complete genome sequence of Corynebacterium casei LMG S-19264T (=DSM 44701T), isolated from a smear-ripened cheese.</title>
        <authorList>
            <consortium name="US DOE Joint Genome Institute (JGI-PGF)"/>
            <person name="Walter F."/>
            <person name="Albersmeier A."/>
            <person name="Kalinowski J."/>
            <person name="Ruckert C."/>
        </authorList>
    </citation>
    <scope>NUCLEOTIDE SEQUENCE</scope>
    <source>
        <strain evidence="2">JCM 4386</strain>
    </source>
</reference>
<dbReference type="PANTHER" id="PTHR33164:SF43">
    <property type="entry name" value="HTH-TYPE TRANSCRIPTIONAL REPRESSOR YETL"/>
    <property type="match status" value="1"/>
</dbReference>
<dbReference type="SUPFAM" id="SSF46785">
    <property type="entry name" value="Winged helix' DNA-binding domain"/>
    <property type="match status" value="1"/>
</dbReference>
<accession>A0A918GGZ6</accession>
<dbReference type="SMART" id="SM00347">
    <property type="entry name" value="HTH_MARR"/>
    <property type="match status" value="1"/>
</dbReference>
<dbReference type="RefSeq" id="WP_190154492.1">
    <property type="nucleotide sequence ID" value="NZ_BMTL01000077.1"/>
</dbReference>
<dbReference type="GO" id="GO:0006950">
    <property type="term" value="P:response to stress"/>
    <property type="evidence" value="ECO:0007669"/>
    <property type="project" value="TreeGrafter"/>
</dbReference>
<dbReference type="Proteomes" id="UP000606194">
    <property type="component" value="Unassembled WGS sequence"/>
</dbReference>
<evidence type="ECO:0000313" key="3">
    <source>
        <dbReference type="Proteomes" id="UP000606194"/>
    </source>
</evidence>
<keyword evidence="3" id="KW-1185">Reference proteome</keyword>
<proteinExistence type="predicted"/>
<dbReference type="Pfam" id="PF12802">
    <property type="entry name" value="MarR_2"/>
    <property type="match status" value="1"/>
</dbReference>
<dbReference type="GO" id="GO:0003700">
    <property type="term" value="F:DNA-binding transcription factor activity"/>
    <property type="evidence" value="ECO:0007669"/>
    <property type="project" value="InterPro"/>
</dbReference>
<gene>
    <name evidence="2" type="ORF">GCM10010269_82950</name>
</gene>
<dbReference type="InterPro" id="IPR000835">
    <property type="entry name" value="HTH_MarR-typ"/>
</dbReference>
<sequence length="163" mass="18035">MVKEVRKGDEPVGYERELTSHLTHLLRLWTSPRFREALMGMSMHGLNETDSRVLWELAHRNPSRPGALAEELSLGAPALTKAVARLSARGLIEALPDPSDQRARLVSLTAEGREVAADLFRIGDHMIDSVTQGWSPQDVALLTSLLARLGEDSTRFAKRLADD</sequence>
<comment type="caution">
    <text evidence="2">The sequence shown here is derived from an EMBL/GenBank/DDBJ whole genome shotgun (WGS) entry which is preliminary data.</text>
</comment>
<dbReference type="PRINTS" id="PR00598">
    <property type="entry name" value="HTHMARR"/>
</dbReference>
<dbReference type="AlphaFoldDB" id="A0A918GGZ6"/>
<evidence type="ECO:0000313" key="2">
    <source>
        <dbReference type="EMBL" id="GGS31947.1"/>
    </source>
</evidence>
<protein>
    <recommendedName>
        <fullName evidence="1">HTH marR-type domain-containing protein</fullName>
    </recommendedName>
</protein>
<dbReference type="Gene3D" id="1.10.10.10">
    <property type="entry name" value="Winged helix-like DNA-binding domain superfamily/Winged helix DNA-binding domain"/>
    <property type="match status" value="1"/>
</dbReference>
<dbReference type="PROSITE" id="PS50995">
    <property type="entry name" value="HTH_MARR_2"/>
    <property type="match status" value="1"/>
</dbReference>
<dbReference type="InterPro" id="IPR036390">
    <property type="entry name" value="WH_DNA-bd_sf"/>
</dbReference>
<organism evidence="2 3">
    <name type="scientific">Streptomyces humidus</name>
    <dbReference type="NCBI Taxonomy" id="52259"/>
    <lineage>
        <taxon>Bacteria</taxon>
        <taxon>Bacillati</taxon>
        <taxon>Actinomycetota</taxon>
        <taxon>Actinomycetes</taxon>
        <taxon>Kitasatosporales</taxon>
        <taxon>Streptomycetaceae</taxon>
        <taxon>Streptomyces</taxon>
    </lineage>
</organism>
<name>A0A918GGZ6_9ACTN</name>